<evidence type="ECO:0000256" key="3">
    <source>
        <dbReference type="ARBA" id="ARBA00022729"/>
    </source>
</evidence>
<dbReference type="InterPro" id="IPR044132">
    <property type="entry name" value="PBP2_GlnH"/>
</dbReference>
<evidence type="ECO:0000256" key="1">
    <source>
        <dbReference type="ARBA" id="ARBA00004196"/>
    </source>
</evidence>
<dbReference type="SMART" id="SM00062">
    <property type="entry name" value="PBPb"/>
    <property type="match status" value="1"/>
</dbReference>
<gene>
    <name evidence="7" type="primary">glnH</name>
    <name evidence="7" type="ORF">PROFFT_A_06980</name>
</gene>
<dbReference type="PANTHER" id="PTHR35936">
    <property type="entry name" value="MEMBRANE-BOUND LYTIC MUREIN TRANSGLYCOSYLASE F"/>
    <property type="match status" value="1"/>
</dbReference>
<dbReference type="CDD" id="cd00994">
    <property type="entry name" value="PBP2_GlnH"/>
    <property type="match status" value="1"/>
</dbReference>
<name>A0A8E4F127_9ENTR</name>
<dbReference type="RefSeq" id="WP_216782442.1">
    <property type="nucleotide sequence ID" value="NZ_LR890047.1"/>
</dbReference>
<evidence type="ECO:0000313" key="8">
    <source>
        <dbReference type="Proteomes" id="UP000683585"/>
    </source>
</evidence>
<organism evidence="7 8">
    <name type="scientific">Candidatus Profftia tarda</name>
    <dbReference type="NCBI Taxonomy" id="1177216"/>
    <lineage>
        <taxon>Bacteria</taxon>
        <taxon>Pseudomonadati</taxon>
        <taxon>Pseudomonadota</taxon>
        <taxon>Gammaproteobacteria</taxon>
        <taxon>Enterobacterales</taxon>
        <taxon>Enterobacteriaceae</taxon>
        <taxon>Candidatus Profftia</taxon>
    </lineage>
</organism>
<evidence type="ECO:0000256" key="4">
    <source>
        <dbReference type="RuleBase" id="RU003744"/>
    </source>
</evidence>
<evidence type="ECO:0000256" key="2">
    <source>
        <dbReference type="ARBA" id="ARBA00010333"/>
    </source>
</evidence>
<dbReference type="GO" id="GO:0030288">
    <property type="term" value="C:outer membrane-bounded periplasmic space"/>
    <property type="evidence" value="ECO:0007669"/>
    <property type="project" value="UniProtKB-ARBA"/>
</dbReference>
<dbReference type="EMBL" id="LR890047">
    <property type="protein sequence ID" value="CAD6513158.1"/>
    <property type="molecule type" value="Genomic_DNA"/>
</dbReference>
<dbReference type="InterPro" id="IPR001638">
    <property type="entry name" value="Solute-binding_3/MltF_N"/>
</dbReference>
<comment type="subcellular location">
    <subcellularLocation>
        <location evidence="1">Cell envelope</location>
    </subcellularLocation>
</comment>
<accession>A0A8E4F127</accession>
<dbReference type="AlphaFoldDB" id="A0A8E4F127"/>
<keyword evidence="8" id="KW-1185">Reference proteome</keyword>
<dbReference type="Pfam" id="PF00497">
    <property type="entry name" value="SBP_bac_3"/>
    <property type="match status" value="1"/>
</dbReference>
<evidence type="ECO:0000259" key="6">
    <source>
        <dbReference type="SMART" id="SM00079"/>
    </source>
</evidence>
<dbReference type="PANTHER" id="PTHR35936:SF38">
    <property type="entry name" value="GLUTAMINE-BINDING PERIPLASMIC PROTEIN"/>
    <property type="match status" value="1"/>
</dbReference>
<evidence type="ECO:0000259" key="5">
    <source>
        <dbReference type="SMART" id="SM00062"/>
    </source>
</evidence>
<dbReference type="NCBIfam" id="NF007029">
    <property type="entry name" value="PRK09495.1"/>
    <property type="match status" value="1"/>
</dbReference>
<reference evidence="7" key="1">
    <citation type="submission" date="2020-10" db="EMBL/GenBank/DDBJ databases">
        <authorList>
            <person name="Szabo G."/>
        </authorList>
    </citation>
    <scope>NUCLEOTIDE SEQUENCE</scope>
    <source>
        <strain evidence="7">PROFFT</strain>
    </source>
</reference>
<dbReference type="SMART" id="SM00079">
    <property type="entry name" value="PBPe"/>
    <property type="match status" value="1"/>
</dbReference>
<dbReference type="KEGG" id="ptf:PROFFT_A_06980"/>
<comment type="similarity">
    <text evidence="2 4">Belongs to the bacterial solute-binding protein 3 family.</text>
</comment>
<evidence type="ECO:0000313" key="7">
    <source>
        <dbReference type="EMBL" id="CAD6513158.1"/>
    </source>
</evidence>
<dbReference type="PROSITE" id="PS01039">
    <property type="entry name" value="SBP_BACTERIAL_3"/>
    <property type="match status" value="1"/>
</dbReference>
<feature type="domain" description="Ionotropic glutamate receptor C-terminal" evidence="6">
    <location>
        <begin position="26"/>
        <end position="244"/>
    </location>
</feature>
<protein>
    <submittedName>
        <fullName evidence="7">Glutamine-binding periplasmic protein</fullName>
    </submittedName>
</protein>
<dbReference type="GO" id="GO:0016020">
    <property type="term" value="C:membrane"/>
    <property type="evidence" value="ECO:0007669"/>
    <property type="project" value="InterPro"/>
</dbReference>
<dbReference type="GO" id="GO:0015276">
    <property type="term" value="F:ligand-gated monoatomic ion channel activity"/>
    <property type="evidence" value="ECO:0007669"/>
    <property type="project" value="InterPro"/>
</dbReference>
<proteinExistence type="inferred from homology"/>
<dbReference type="InterPro" id="IPR001320">
    <property type="entry name" value="Iontro_rcpt_C"/>
</dbReference>
<dbReference type="Proteomes" id="UP000683585">
    <property type="component" value="Chromosome"/>
</dbReference>
<dbReference type="InterPro" id="IPR018313">
    <property type="entry name" value="SBP_3_CS"/>
</dbReference>
<feature type="domain" description="Solute-binding protein family 3/N-terminal" evidence="5">
    <location>
        <begin position="26"/>
        <end position="245"/>
    </location>
</feature>
<keyword evidence="3" id="KW-0732">Signal</keyword>
<sequence length="247" mass="27807">MKYIIKAYVIVLLLTPIISYPALAKQLIVATDTAFVPFEFKKGDKYVGFDIDIWNAIAKHLNLSYSINPMDFSGIIPGLQTRNIDLALAGISITNERAKEISFSEGYYNSGLQIIVKKDNKEIKSIEDLEGKILAVKSGTESVDYARAHIKTKVLRQFPNINNAYLELGSGNADAVLHDTPNILYFIKTIGHDQFKTVGDSLESRQYGIAFPKNSPLHKQVNDALKTLRDNGTYNKIYKRWFDVEVK</sequence>